<accession>A0ACB8QL65</accession>
<sequence>MRALLAFPFACIVSGVLSFPLEIYVNDFLEPSFLLDAKFANDTIFAQQSIIQWAGELANQGPWSVLTSKPDGFNAPSGDPHDYLSWAPYWWPDCSNVGNKTELTPQQIWTTCPYHQRDGQFNPDRLLVNNTGAFQALADAVYYNVLAWRLNGSSTYSSNAVKFIRTWFLDPETRMNPNLNYAQVIRGPGSRYGAHTGVLDLKCMAKIATGILALRQANSPDWTGEIDAQMTNWTADYINWLQTSPIALGEGWAANNHGSFYFVQLSSLYLIINDTNGAKNVTQWFFEHQYLGQISANGDQPLEAERTHPYHYRGYNLAAIMTNARIAYYSGLTDVWNRTASSGAGIQQALDYAIAQPAGEEPVLEIHPYVAGVGAIYGDPEGKYAAFIKSQNENYPEEPYFLWTQPLSDSGFALGHTTTVSNSSSSSSSSSSPLKSASRATARFENLPAVLYALACAIACALL</sequence>
<comment type="caution">
    <text evidence="1">The sequence shown here is derived from an EMBL/GenBank/DDBJ whole genome shotgun (WGS) entry which is preliminary data.</text>
</comment>
<dbReference type="Proteomes" id="UP000814128">
    <property type="component" value="Unassembled WGS sequence"/>
</dbReference>
<dbReference type="EMBL" id="MU273546">
    <property type="protein sequence ID" value="KAI0032445.1"/>
    <property type="molecule type" value="Genomic_DNA"/>
</dbReference>
<keyword evidence="1" id="KW-0456">Lyase</keyword>
<proteinExistence type="predicted"/>
<name>A0ACB8QL65_9AGAM</name>
<evidence type="ECO:0000313" key="1">
    <source>
        <dbReference type="EMBL" id="KAI0032445.1"/>
    </source>
</evidence>
<keyword evidence="2" id="KW-1185">Reference proteome</keyword>
<organism evidence="1 2">
    <name type="scientific">Vararia minispora EC-137</name>
    <dbReference type="NCBI Taxonomy" id="1314806"/>
    <lineage>
        <taxon>Eukaryota</taxon>
        <taxon>Fungi</taxon>
        <taxon>Dikarya</taxon>
        <taxon>Basidiomycota</taxon>
        <taxon>Agaricomycotina</taxon>
        <taxon>Agaricomycetes</taxon>
        <taxon>Russulales</taxon>
        <taxon>Lachnocladiaceae</taxon>
        <taxon>Vararia</taxon>
    </lineage>
</organism>
<protein>
    <submittedName>
        <fullName evidence="1">Chondroitin AC/alginate lyase</fullName>
    </submittedName>
</protein>
<reference evidence="1" key="1">
    <citation type="submission" date="2021-02" db="EMBL/GenBank/DDBJ databases">
        <authorList>
            <consortium name="DOE Joint Genome Institute"/>
            <person name="Ahrendt S."/>
            <person name="Looney B.P."/>
            <person name="Miyauchi S."/>
            <person name="Morin E."/>
            <person name="Drula E."/>
            <person name="Courty P.E."/>
            <person name="Chicoki N."/>
            <person name="Fauchery L."/>
            <person name="Kohler A."/>
            <person name="Kuo A."/>
            <person name="Labutti K."/>
            <person name="Pangilinan J."/>
            <person name="Lipzen A."/>
            <person name="Riley R."/>
            <person name="Andreopoulos W."/>
            <person name="He G."/>
            <person name="Johnson J."/>
            <person name="Barry K.W."/>
            <person name="Grigoriev I.V."/>
            <person name="Nagy L."/>
            <person name="Hibbett D."/>
            <person name="Henrissat B."/>
            <person name="Matheny P.B."/>
            <person name="Labbe J."/>
            <person name="Martin F."/>
        </authorList>
    </citation>
    <scope>NUCLEOTIDE SEQUENCE</scope>
    <source>
        <strain evidence="1">EC-137</strain>
    </source>
</reference>
<reference evidence="1" key="2">
    <citation type="journal article" date="2022" name="New Phytol.">
        <title>Evolutionary transition to the ectomycorrhizal habit in the genomes of a hyperdiverse lineage of mushroom-forming fungi.</title>
        <authorList>
            <person name="Looney B."/>
            <person name="Miyauchi S."/>
            <person name="Morin E."/>
            <person name="Drula E."/>
            <person name="Courty P.E."/>
            <person name="Kohler A."/>
            <person name="Kuo A."/>
            <person name="LaButti K."/>
            <person name="Pangilinan J."/>
            <person name="Lipzen A."/>
            <person name="Riley R."/>
            <person name="Andreopoulos W."/>
            <person name="He G."/>
            <person name="Johnson J."/>
            <person name="Nolan M."/>
            <person name="Tritt A."/>
            <person name="Barry K.W."/>
            <person name="Grigoriev I.V."/>
            <person name="Nagy L.G."/>
            <person name="Hibbett D."/>
            <person name="Henrissat B."/>
            <person name="Matheny P.B."/>
            <person name="Labbe J."/>
            <person name="Martin F.M."/>
        </authorList>
    </citation>
    <scope>NUCLEOTIDE SEQUENCE</scope>
    <source>
        <strain evidence="1">EC-137</strain>
    </source>
</reference>
<evidence type="ECO:0000313" key="2">
    <source>
        <dbReference type="Proteomes" id="UP000814128"/>
    </source>
</evidence>
<gene>
    <name evidence="1" type="ORF">K488DRAFT_49936</name>
</gene>